<evidence type="ECO:0000256" key="5">
    <source>
        <dbReference type="SAM" id="MobiDB-lite"/>
    </source>
</evidence>
<evidence type="ECO:0008006" key="9">
    <source>
        <dbReference type="Google" id="ProtNLM"/>
    </source>
</evidence>
<feature type="transmembrane region" description="Helical" evidence="6">
    <location>
        <begin position="85"/>
        <end position="108"/>
    </location>
</feature>
<sequence>MVDNENREITTEQSGGAPIHRDEPPRDGAIAGGEVKAAAEDAVPGASAESPEARPAAAEEDVRPRPAAASALPPRQPPASKGPGAGLALVSGAVGGAIVAALAAGYFLQFPPKGELSESDLSRLAAVETAVGHDSAAIAGLDKRIGALEAAKAAAPKNDEGAEAVSAEIPALAARLDKLEKEPPAPDLSALTSRMQKLEDAVAAAKAPEPGGNPAAVAIVAETIRDKLATGAPYTAELSALTGLGVDPAKLAALKPLAGGAPTTNALAASFQSVEPKLFAAIAPKETGTVAERMLAHVRSLVQIRDVGEVQGDDPQAVASQVLGDLRRGDLGAALAAFAKLPEPARDAAAGFAADAKSKLEAIAAAQSIRDAAVARLAEAKP</sequence>
<dbReference type="InterPro" id="IPR019133">
    <property type="entry name" value="MIC60"/>
</dbReference>
<comment type="subcellular location">
    <subcellularLocation>
        <location evidence="1">Membrane</location>
    </subcellularLocation>
</comment>
<dbReference type="Proteomes" id="UP000253529">
    <property type="component" value="Unassembled WGS sequence"/>
</dbReference>
<dbReference type="GO" id="GO:0016020">
    <property type="term" value="C:membrane"/>
    <property type="evidence" value="ECO:0007669"/>
    <property type="project" value="UniProtKB-SubCell"/>
</dbReference>
<feature type="compositionally biased region" description="Basic and acidic residues" evidence="5">
    <location>
        <begin position="1"/>
        <end position="10"/>
    </location>
</feature>
<dbReference type="Pfam" id="PF09731">
    <property type="entry name" value="Mitofilin"/>
    <property type="match status" value="1"/>
</dbReference>
<protein>
    <recommendedName>
        <fullName evidence="9">Inner membrane protein</fullName>
    </recommendedName>
</protein>
<keyword evidence="4 6" id="KW-0472">Membrane</keyword>
<keyword evidence="2 6" id="KW-0812">Transmembrane</keyword>
<evidence type="ECO:0000256" key="6">
    <source>
        <dbReference type="SAM" id="Phobius"/>
    </source>
</evidence>
<comment type="caution">
    <text evidence="7">The sequence shown here is derived from an EMBL/GenBank/DDBJ whole genome shotgun (WGS) entry which is preliminary data.</text>
</comment>
<evidence type="ECO:0000256" key="4">
    <source>
        <dbReference type="ARBA" id="ARBA00023136"/>
    </source>
</evidence>
<evidence type="ECO:0000256" key="3">
    <source>
        <dbReference type="ARBA" id="ARBA00022989"/>
    </source>
</evidence>
<accession>A0A366FA08</accession>
<proteinExistence type="predicted"/>
<keyword evidence="3 6" id="KW-1133">Transmembrane helix</keyword>
<name>A0A366FA08_9HYPH</name>
<dbReference type="RefSeq" id="WP_113890422.1">
    <property type="nucleotide sequence ID" value="NZ_QNRK01000018.1"/>
</dbReference>
<evidence type="ECO:0000256" key="2">
    <source>
        <dbReference type="ARBA" id="ARBA00022692"/>
    </source>
</evidence>
<evidence type="ECO:0000313" key="7">
    <source>
        <dbReference type="EMBL" id="RBP10599.1"/>
    </source>
</evidence>
<organism evidence="7 8">
    <name type="scientific">Roseiarcus fermentans</name>
    <dbReference type="NCBI Taxonomy" id="1473586"/>
    <lineage>
        <taxon>Bacteria</taxon>
        <taxon>Pseudomonadati</taxon>
        <taxon>Pseudomonadota</taxon>
        <taxon>Alphaproteobacteria</taxon>
        <taxon>Hyphomicrobiales</taxon>
        <taxon>Roseiarcaceae</taxon>
        <taxon>Roseiarcus</taxon>
    </lineage>
</organism>
<dbReference type="OrthoDB" id="8480612at2"/>
<keyword evidence="8" id="KW-1185">Reference proteome</keyword>
<gene>
    <name evidence="7" type="ORF">DFR50_11885</name>
</gene>
<feature type="region of interest" description="Disordered" evidence="5">
    <location>
        <begin position="1"/>
        <end position="83"/>
    </location>
</feature>
<evidence type="ECO:0000313" key="8">
    <source>
        <dbReference type="Proteomes" id="UP000253529"/>
    </source>
</evidence>
<reference evidence="7 8" key="1">
    <citation type="submission" date="2018-06" db="EMBL/GenBank/DDBJ databases">
        <title>Genomic Encyclopedia of Type Strains, Phase IV (KMG-IV): sequencing the most valuable type-strain genomes for metagenomic binning, comparative biology and taxonomic classification.</title>
        <authorList>
            <person name="Goeker M."/>
        </authorList>
    </citation>
    <scope>NUCLEOTIDE SEQUENCE [LARGE SCALE GENOMIC DNA]</scope>
    <source>
        <strain evidence="7 8">DSM 24875</strain>
    </source>
</reference>
<feature type="compositionally biased region" description="Low complexity" evidence="5">
    <location>
        <begin position="46"/>
        <end position="56"/>
    </location>
</feature>
<dbReference type="EMBL" id="QNRK01000018">
    <property type="protein sequence ID" value="RBP10599.1"/>
    <property type="molecule type" value="Genomic_DNA"/>
</dbReference>
<evidence type="ECO:0000256" key="1">
    <source>
        <dbReference type="ARBA" id="ARBA00004370"/>
    </source>
</evidence>
<dbReference type="AlphaFoldDB" id="A0A366FA08"/>